<evidence type="ECO:0000313" key="1">
    <source>
        <dbReference type="EMBL" id="MBK1791032.1"/>
    </source>
</evidence>
<accession>A0A8J7ME60</accession>
<gene>
    <name evidence="1" type="ORF">JIN82_07690</name>
</gene>
<name>A0A8J7ME60_9BACT</name>
<keyword evidence="2" id="KW-1185">Reference proteome</keyword>
<reference evidence="1" key="1">
    <citation type="submission" date="2021-01" db="EMBL/GenBank/DDBJ databases">
        <title>Modified the classification status of verrucomicrobia.</title>
        <authorList>
            <person name="Feng X."/>
        </authorList>
    </citation>
    <scope>NUCLEOTIDE SEQUENCE</scope>
    <source>
        <strain evidence="1">_KCTC 22039</strain>
    </source>
</reference>
<dbReference type="Gene3D" id="1.20.1440.60">
    <property type="entry name" value="23S rRNA-intervening sequence"/>
    <property type="match status" value="1"/>
</dbReference>
<dbReference type="PANTHER" id="PTHR38471:SF2">
    <property type="entry name" value="FOUR HELIX BUNDLE PROTEIN"/>
    <property type="match status" value="1"/>
</dbReference>
<dbReference type="NCBIfam" id="TIGR02436">
    <property type="entry name" value="four helix bundle protein"/>
    <property type="match status" value="1"/>
</dbReference>
<dbReference type="RefSeq" id="WP_200311050.1">
    <property type="nucleotide sequence ID" value="NZ_JAENIM010000039.1"/>
</dbReference>
<organism evidence="1 2">
    <name type="scientific">Persicirhabdus sediminis</name>
    <dbReference type="NCBI Taxonomy" id="454144"/>
    <lineage>
        <taxon>Bacteria</taxon>
        <taxon>Pseudomonadati</taxon>
        <taxon>Verrucomicrobiota</taxon>
        <taxon>Verrucomicrobiia</taxon>
        <taxon>Verrucomicrobiales</taxon>
        <taxon>Verrucomicrobiaceae</taxon>
        <taxon>Persicirhabdus</taxon>
    </lineage>
</organism>
<dbReference type="InterPro" id="IPR036583">
    <property type="entry name" value="23S_rRNA_IVS_sf"/>
</dbReference>
<dbReference type="InterPro" id="IPR012657">
    <property type="entry name" value="23S_rRNA-intervening_sequence"/>
</dbReference>
<protein>
    <submittedName>
        <fullName evidence="1">Four helix bundle protein</fullName>
    </submittedName>
</protein>
<dbReference type="SUPFAM" id="SSF158446">
    <property type="entry name" value="IVS-encoded protein-like"/>
    <property type="match status" value="1"/>
</dbReference>
<sequence length="118" mass="13311">MNAQPQGLCERSFDFAARIVNLCSKLQKTAGISRTLADQLLRSGTSIGANIEEAQASQSRKDYRAKMYIACKESRETNYWLRLLIKCNLIPESQLKDLLEESSQMIAILTTIVKKLND</sequence>
<dbReference type="Pfam" id="PF05635">
    <property type="entry name" value="23S_rRNA_IVP"/>
    <property type="match status" value="1"/>
</dbReference>
<dbReference type="EMBL" id="JAENIM010000039">
    <property type="protein sequence ID" value="MBK1791032.1"/>
    <property type="molecule type" value="Genomic_DNA"/>
</dbReference>
<dbReference type="PIRSF" id="PIRSF035652">
    <property type="entry name" value="CHP02436"/>
    <property type="match status" value="1"/>
</dbReference>
<comment type="caution">
    <text evidence="1">The sequence shown here is derived from an EMBL/GenBank/DDBJ whole genome shotgun (WGS) entry which is preliminary data.</text>
</comment>
<evidence type="ECO:0000313" key="2">
    <source>
        <dbReference type="Proteomes" id="UP000624703"/>
    </source>
</evidence>
<dbReference type="PANTHER" id="PTHR38471">
    <property type="entry name" value="FOUR HELIX BUNDLE PROTEIN"/>
    <property type="match status" value="1"/>
</dbReference>
<proteinExistence type="predicted"/>
<dbReference type="AlphaFoldDB" id="A0A8J7ME60"/>
<dbReference type="Proteomes" id="UP000624703">
    <property type="component" value="Unassembled WGS sequence"/>
</dbReference>